<dbReference type="CDD" id="cd13278">
    <property type="entry name" value="PH_Bud4"/>
    <property type="match status" value="1"/>
</dbReference>
<feature type="compositionally biased region" description="Basic residues" evidence="3">
    <location>
        <begin position="915"/>
        <end position="925"/>
    </location>
</feature>
<dbReference type="InParanoid" id="A0A2P5I8P2"/>
<feature type="domain" description="PH" evidence="4">
    <location>
        <begin position="1228"/>
        <end position="1349"/>
    </location>
</feature>
<dbReference type="InterPro" id="IPR052007">
    <property type="entry name" value="Bud4"/>
</dbReference>
<feature type="region of interest" description="Disordered" evidence="3">
    <location>
        <begin position="241"/>
        <end position="726"/>
    </location>
</feature>
<keyword evidence="6" id="KW-1185">Reference proteome</keyword>
<gene>
    <name evidence="5" type="ORF">DHEL01_v202747</name>
</gene>
<evidence type="ECO:0000313" key="5">
    <source>
        <dbReference type="EMBL" id="POS78871.1"/>
    </source>
</evidence>
<dbReference type="GO" id="GO:0051301">
    <property type="term" value="P:cell division"/>
    <property type="evidence" value="ECO:0007669"/>
    <property type="project" value="UniProtKB-KW"/>
</dbReference>
<dbReference type="FunFam" id="2.30.29.30:FF:000311">
    <property type="entry name" value="GTP binding protein (Bud4)"/>
    <property type="match status" value="1"/>
</dbReference>
<dbReference type="InterPro" id="IPR012966">
    <property type="entry name" value="AHD"/>
</dbReference>
<feature type="compositionally biased region" description="Basic and acidic residues" evidence="3">
    <location>
        <begin position="626"/>
        <end position="643"/>
    </location>
</feature>
<feature type="compositionally biased region" description="Basic and acidic residues" evidence="3">
    <location>
        <begin position="404"/>
        <end position="427"/>
    </location>
</feature>
<dbReference type="SUPFAM" id="SSF50729">
    <property type="entry name" value="PH domain-like"/>
    <property type="match status" value="1"/>
</dbReference>
<feature type="compositionally biased region" description="Polar residues" evidence="3">
    <location>
        <begin position="892"/>
        <end position="907"/>
    </location>
</feature>
<feature type="compositionally biased region" description="Basic and acidic residues" evidence="3">
    <location>
        <begin position="300"/>
        <end position="310"/>
    </location>
</feature>
<feature type="compositionally biased region" description="Basic and acidic residues" evidence="3">
    <location>
        <begin position="472"/>
        <end position="496"/>
    </location>
</feature>
<dbReference type="STRING" id="158607.A0A2P5I8P2"/>
<evidence type="ECO:0000313" key="6">
    <source>
        <dbReference type="Proteomes" id="UP000094444"/>
    </source>
</evidence>
<keyword evidence="2" id="KW-0131">Cell cycle</keyword>
<dbReference type="Proteomes" id="UP000094444">
    <property type="component" value="Unassembled WGS sequence"/>
</dbReference>
<feature type="compositionally biased region" description="Acidic residues" evidence="3">
    <location>
        <begin position="259"/>
        <end position="271"/>
    </location>
</feature>
<feature type="compositionally biased region" description="Low complexity" evidence="3">
    <location>
        <begin position="66"/>
        <end position="75"/>
    </location>
</feature>
<feature type="compositionally biased region" description="Low complexity" evidence="3">
    <location>
        <begin position="246"/>
        <end position="256"/>
    </location>
</feature>
<dbReference type="SMART" id="SM00233">
    <property type="entry name" value="PH"/>
    <property type="match status" value="1"/>
</dbReference>
<feature type="compositionally biased region" description="Basic and acidic residues" evidence="3">
    <location>
        <begin position="879"/>
        <end position="888"/>
    </location>
</feature>
<evidence type="ECO:0000256" key="2">
    <source>
        <dbReference type="ARBA" id="ARBA00023306"/>
    </source>
</evidence>
<keyword evidence="1" id="KW-0132">Cell division</keyword>
<dbReference type="OrthoDB" id="2123378at2759"/>
<dbReference type="Pfam" id="PF08174">
    <property type="entry name" value="Anillin"/>
    <property type="match status" value="1"/>
</dbReference>
<feature type="compositionally biased region" description="Polar residues" evidence="3">
    <location>
        <begin position="34"/>
        <end position="44"/>
    </location>
</feature>
<proteinExistence type="predicted"/>
<feature type="region of interest" description="Disordered" evidence="3">
    <location>
        <begin position="1"/>
        <end position="218"/>
    </location>
</feature>
<dbReference type="PANTHER" id="PTHR36100">
    <property type="entry name" value="BUD SITE SELECTION PROTEIN 4"/>
    <property type="match status" value="1"/>
</dbReference>
<feature type="region of interest" description="Disordered" evidence="3">
    <location>
        <begin position="1054"/>
        <end position="1074"/>
    </location>
</feature>
<reference evidence="5" key="1">
    <citation type="submission" date="2017-09" db="EMBL/GenBank/DDBJ databases">
        <title>Polyketide synthases of a Diaporthe helianthi virulent isolate.</title>
        <authorList>
            <person name="Baroncelli R."/>
        </authorList>
    </citation>
    <scope>NUCLEOTIDE SEQUENCE [LARGE SCALE GENOMIC DNA]</scope>
    <source>
        <strain evidence="5">7/96</strain>
    </source>
</reference>
<dbReference type="GO" id="GO:0005525">
    <property type="term" value="F:GTP binding"/>
    <property type="evidence" value="ECO:0007669"/>
    <property type="project" value="TreeGrafter"/>
</dbReference>
<name>A0A2P5I8P2_DIAHE</name>
<feature type="compositionally biased region" description="Pro residues" evidence="3">
    <location>
        <begin position="501"/>
        <end position="518"/>
    </location>
</feature>
<dbReference type="PROSITE" id="PS50003">
    <property type="entry name" value="PH_DOMAIN"/>
    <property type="match status" value="1"/>
</dbReference>
<accession>A0A2P5I8P2</accession>
<feature type="compositionally biased region" description="Polar residues" evidence="3">
    <location>
        <begin position="179"/>
        <end position="193"/>
    </location>
</feature>
<feature type="compositionally biased region" description="Polar residues" evidence="3">
    <location>
        <begin position="616"/>
        <end position="625"/>
    </location>
</feature>
<feature type="compositionally biased region" description="Polar residues" evidence="3">
    <location>
        <begin position="56"/>
        <end position="65"/>
    </location>
</feature>
<feature type="compositionally biased region" description="Acidic residues" evidence="3">
    <location>
        <begin position="566"/>
        <end position="577"/>
    </location>
</feature>
<feature type="compositionally biased region" description="Basic and acidic residues" evidence="3">
    <location>
        <begin position="328"/>
        <end position="344"/>
    </location>
</feature>
<dbReference type="Pfam" id="PF00169">
    <property type="entry name" value="PH"/>
    <property type="match status" value="1"/>
</dbReference>
<feature type="compositionally biased region" description="Acidic residues" evidence="3">
    <location>
        <begin position="279"/>
        <end position="288"/>
    </location>
</feature>
<dbReference type="InterPro" id="IPR001849">
    <property type="entry name" value="PH_domain"/>
</dbReference>
<evidence type="ECO:0000259" key="4">
    <source>
        <dbReference type="PROSITE" id="PS50003"/>
    </source>
</evidence>
<feature type="compositionally biased region" description="Basic and acidic residues" evidence="3">
    <location>
        <begin position="434"/>
        <end position="450"/>
    </location>
</feature>
<feature type="region of interest" description="Disordered" evidence="3">
    <location>
        <begin position="855"/>
        <end position="940"/>
    </location>
</feature>
<sequence>MSSAIPRPLSEISPSEKRRNSPSWKEATKKTALSADSSPFQSSPMEGKASPRLFWQSRNNENSAYGSGSPSPTRRSSIERLQKASRVKNSNILALEQKHEYDPTRVPQVERPLSKVQGNAFGATGISGYRDNKAFAHSRSDSQSRIPQYSPTKSPPPLPSSPSSTRNSPPNGPRPASRDQASPTKSSLATSRFKNGLDVDNDFNSSGSSYEDRQLPSGMALHRHAKSVTFDAAPPQVNEYEMATPDISSIASSSREGSIDSEDDDDEDEEDHYFMGADDHDDSFDATLEDTMKTPVVLPDDWRQDNHVDEVLEGSPVLDGSYNFPEIPQHERTDSRNSNGDHRPLPPLPPPSGIFSERRNSNSSAGLSATAERMLGSSRTLPSPPPASSFSKSDIQNIGNGKMTLEERLKLMMLSDDGKSAAEQQRERRMRRAGTRDRADSQTPEAELHDPLVAAEEDDTLPELSGLGDYELPEKISRESIMRRVDGNQASERESDYNFSSPPPSSPERPPPLDPDVPIPSTESEAEDEAEDDTEDEADDDTYMKHDDEQDDDMSITDYYQRSESGAEDIDEEEGKDDADKAYDSASNYSGPELPPTPQEEKPEEEPLTTPRAASPAQQESSIDTITEKDLPALPTNEKHNPFTDDLQSFMLPKPDEAEMTEEAEVRSLQSPFRPRLTLTKPEYDGSGWGEPDEDDEEPKTPDSVIHRPLPSYDEEEELEEERHSPEIPETVATIKSATGSRLKTRPSATPADMAAMREQRRQVSCEVPSMPQIPDRHRSLAPEVTGDEFMQRHPSFKSRSLTLDLDLGLSLDQDFERVIEAQKVAFQQFPPHHFPTLPSRKISRQASTARLTKHNANITSRKQRGYLMRQNTKVVTASDKDNEDLRPPTRSAGNSPVKQTRPQSWTVEPWNGQVRKKSLRKRHTSSGPVPPLPGQESNAAPMSTLVEEDASTDISAEETGERGRVFVKVLGVKDLDLPMPKSKRAAIRPTSVTLMLTISDERTWFSLTLDNGVHCVTTAWLELARNAPIGQEFELVVPNDLEFQLTLNVKLERPPPQRMAQSPASPRKTKTSTFSRVFASPKKRKEMELRQREEEERLARQQREANARKTAANPTAWDLLSPLAAEDGSFARAYVCLKEHEARCFGRPYVVDVACFNEWATEEAGFASSVKSKRGSTSIVRKAPYKIGKLELQLLFVPRPKGATDEDMPKSMNSCIREMKAAEERRSRNWEGNLSQQGGDCPYWRRRYFKLVGTKLTAYHEATRQPRATINLANAKRLIGDRRALTEKEITGKNGKRRRSAFAEEEEAYMFVEEGFRVRFNNGEIIDFYADSPEDKEGWLKVLSDVIGRDNFGNDEDGLANGSRAKGKWCDLVLKREDTLRRRAEGRRPSHGRAKSSLV</sequence>
<dbReference type="PANTHER" id="PTHR36100:SF1">
    <property type="entry name" value="BUD SITE SELECTION PROTEIN 4"/>
    <property type="match status" value="1"/>
</dbReference>
<dbReference type="EMBL" id="MAVT02000154">
    <property type="protein sequence ID" value="POS78871.1"/>
    <property type="molecule type" value="Genomic_DNA"/>
</dbReference>
<feature type="compositionally biased region" description="Acidic residues" evidence="3">
    <location>
        <begin position="524"/>
        <end position="541"/>
    </location>
</feature>
<dbReference type="Gene3D" id="2.30.29.30">
    <property type="entry name" value="Pleckstrin-homology domain (PH domain)/Phosphotyrosine-binding domain (PTB)"/>
    <property type="match status" value="1"/>
</dbReference>
<evidence type="ECO:0000256" key="1">
    <source>
        <dbReference type="ARBA" id="ARBA00022618"/>
    </source>
</evidence>
<comment type="caution">
    <text evidence="5">The sequence shown here is derived from an EMBL/GenBank/DDBJ whole genome shotgun (WGS) entry which is preliminary data.</text>
</comment>
<dbReference type="InterPro" id="IPR011993">
    <property type="entry name" value="PH-like_dom_sf"/>
</dbReference>
<protein>
    <submittedName>
        <fullName evidence="5">PH domain-containing protein</fullName>
    </submittedName>
</protein>
<organism evidence="5 6">
    <name type="scientific">Diaporthe helianthi</name>
    <dbReference type="NCBI Taxonomy" id="158607"/>
    <lineage>
        <taxon>Eukaryota</taxon>
        <taxon>Fungi</taxon>
        <taxon>Dikarya</taxon>
        <taxon>Ascomycota</taxon>
        <taxon>Pezizomycotina</taxon>
        <taxon>Sordariomycetes</taxon>
        <taxon>Sordariomycetidae</taxon>
        <taxon>Diaporthales</taxon>
        <taxon>Diaporthaceae</taxon>
        <taxon>Diaporthe</taxon>
    </lineage>
</organism>
<feature type="compositionally biased region" description="Basic and acidic residues" evidence="3">
    <location>
        <begin position="130"/>
        <end position="142"/>
    </location>
</feature>
<evidence type="ECO:0000256" key="3">
    <source>
        <dbReference type="SAM" id="MobiDB-lite"/>
    </source>
</evidence>